<gene>
    <name evidence="1" type="ORF">SAMN05661044_03969</name>
</gene>
<name>A0A1H7UX15_OLID1</name>
<evidence type="ECO:0000313" key="2">
    <source>
        <dbReference type="Proteomes" id="UP000199421"/>
    </source>
</evidence>
<dbReference type="AlphaFoldDB" id="A0A1H7UX15"/>
<organism evidence="1 2">
    <name type="scientific">Olivibacter domesticus</name>
    <name type="common">Pseudosphingobacterium domesticum</name>
    <dbReference type="NCBI Taxonomy" id="407022"/>
    <lineage>
        <taxon>Bacteria</taxon>
        <taxon>Pseudomonadati</taxon>
        <taxon>Bacteroidota</taxon>
        <taxon>Sphingobacteriia</taxon>
        <taxon>Sphingobacteriales</taxon>
        <taxon>Sphingobacteriaceae</taxon>
        <taxon>Olivibacter</taxon>
    </lineage>
</organism>
<dbReference type="SUPFAM" id="SSF47240">
    <property type="entry name" value="Ferritin-like"/>
    <property type="match status" value="1"/>
</dbReference>
<dbReference type="RefSeq" id="WP_093327847.1">
    <property type="nucleotide sequence ID" value="NZ_FOAF01000006.1"/>
</dbReference>
<proteinExistence type="predicted"/>
<dbReference type="EMBL" id="FOAF01000006">
    <property type="protein sequence ID" value="SEM01037.1"/>
    <property type="molecule type" value="Genomic_DNA"/>
</dbReference>
<dbReference type="Proteomes" id="UP000199421">
    <property type="component" value="Unassembled WGS sequence"/>
</dbReference>
<dbReference type="OrthoDB" id="954262at2"/>
<dbReference type="STRING" id="407022.SAMN05661044_03969"/>
<dbReference type="Pfam" id="PF13668">
    <property type="entry name" value="Ferritin_2"/>
    <property type="match status" value="1"/>
</dbReference>
<dbReference type="InterPro" id="IPR009078">
    <property type="entry name" value="Ferritin-like_SF"/>
</dbReference>
<sequence>MNLFEIIKNIEQVDAEIHERLNPRRAAIKALSSFGAKVTLAAIPLAMGGLFKKAYGQTIPQKIIDVLNFALTLEYLEAEFYTKGLAAGGLIPNATAQGAITVIKEHEDQHVAFLKTALGSAAVGKPTFDFTAGGAFSDVFTNYDTFLAVANAFEDTGVRAYKGQAGELMENDDILRYALNIHSVEARHASHIRQMRRARGGAAANLKPWITGANDTGVGAVDHVYAGEDNKVQAGADITSLNGIGGKLSVNAATEAFDEALSKEAVLQIAGLFIVN</sequence>
<accession>A0A1H7UX15</accession>
<reference evidence="2" key="1">
    <citation type="submission" date="2016-10" db="EMBL/GenBank/DDBJ databases">
        <authorList>
            <person name="Varghese N."/>
            <person name="Submissions S."/>
        </authorList>
    </citation>
    <scope>NUCLEOTIDE SEQUENCE [LARGE SCALE GENOMIC DNA]</scope>
    <source>
        <strain evidence="2">DSM 18733</strain>
    </source>
</reference>
<protein>
    <submittedName>
        <fullName evidence="1">Ferritin-like domain-containing protein</fullName>
    </submittedName>
</protein>
<keyword evidence="2" id="KW-1185">Reference proteome</keyword>
<evidence type="ECO:0000313" key="1">
    <source>
        <dbReference type="EMBL" id="SEM01037.1"/>
    </source>
</evidence>